<organism evidence="8 9">
    <name type="scientific">Tumebacillus amylolyticus</name>
    <dbReference type="NCBI Taxonomy" id="2801339"/>
    <lineage>
        <taxon>Bacteria</taxon>
        <taxon>Bacillati</taxon>
        <taxon>Bacillota</taxon>
        <taxon>Bacilli</taxon>
        <taxon>Bacillales</taxon>
        <taxon>Alicyclobacillaceae</taxon>
        <taxon>Tumebacillus</taxon>
    </lineage>
</organism>
<proteinExistence type="predicted"/>
<keyword evidence="4 7" id="KW-0812">Transmembrane</keyword>
<feature type="transmembrane region" description="Helical" evidence="7">
    <location>
        <begin position="280"/>
        <end position="299"/>
    </location>
</feature>
<feature type="transmembrane region" description="Helical" evidence="7">
    <location>
        <begin position="162"/>
        <end position="181"/>
    </location>
</feature>
<evidence type="ECO:0000256" key="6">
    <source>
        <dbReference type="ARBA" id="ARBA00023136"/>
    </source>
</evidence>
<comment type="subcellular location">
    <subcellularLocation>
        <location evidence="1">Cell membrane</location>
        <topology evidence="1">Multi-pass membrane protein</topology>
    </subcellularLocation>
</comment>
<feature type="transmembrane region" description="Helical" evidence="7">
    <location>
        <begin position="386"/>
        <end position="406"/>
    </location>
</feature>
<name>A0ABS1J740_9BACL</name>
<feature type="transmembrane region" description="Helical" evidence="7">
    <location>
        <begin position="12"/>
        <end position="31"/>
    </location>
</feature>
<feature type="transmembrane region" description="Helical" evidence="7">
    <location>
        <begin position="51"/>
        <end position="78"/>
    </location>
</feature>
<keyword evidence="3" id="KW-1003">Cell membrane</keyword>
<feature type="transmembrane region" description="Helical" evidence="7">
    <location>
        <begin position="187"/>
        <end position="215"/>
    </location>
</feature>
<evidence type="ECO:0000256" key="1">
    <source>
        <dbReference type="ARBA" id="ARBA00004651"/>
    </source>
</evidence>
<evidence type="ECO:0000256" key="7">
    <source>
        <dbReference type="SAM" id="Phobius"/>
    </source>
</evidence>
<evidence type="ECO:0000313" key="8">
    <source>
        <dbReference type="EMBL" id="MBL0386032.1"/>
    </source>
</evidence>
<dbReference type="NCBIfam" id="TIGR00797">
    <property type="entry name" value="matE"/>
    <property type="match status" value="1"/>
</dbReference>
<dbReference type="InterPro" id="IPR048279">
    <property type="entry name" value="MdtK-like"/>
</dbReference>
<accession>A0ABS1J740</accession>
<evidence type="ECO:0000256" key="4">
    <source>
        <dbReference type="ARBA" id="ARBA00022692"/>
    </source>
</evidence>
<evidence type="ECO:0000256" key="2">
    <source>
        <dbReference type="ARBA" id="ARBA00022448"/>
    </source>
</evidence>
<dbReference type="InterPro" id="IPR002528">
    <property type="entry name" value="MATE_fam"/>
</dbReference>
<keyword evidence="2" id="KW-0813">Transport</keyword>
<feature type="transmembrane region" description="Helical" evidence="7">
    <location>
        <begin position="132"/>
        <end position="150"/>
    </location>
</feature>
<reference evidence="8 9" key="1">
    <citation type="submission" date="2021-01" db="EMBL/GenBank/DDBJ databases">
        <title>Tumebacillus sp. strain ITR2 16S ribosomal RNA gene Genome sequencing and assembly.</title>
        <authorList>
            <person name="Kang M."/>
        </authorList>
    </citation>
    <scope>NUCLEOTIDE SEQUENCE [LARGE SCALE GENOMIC DNA]</scope>
    <source>
        <strain evidence="8 9">ITR2</strain>
    </source>
</reference>
<feature type="transmembrane region" description="Helical" evidence="7">
    <location>
        <begin position="253"/>
        <end position="273"/>
    </location>
</feature>
<sequence>MTKARETVRKFSLFALTWPIFIEITLQMLMGNADTLMLSHYSDDAVAAVGVANQLLGIVIVLYGFVAMGSGIVVSQFLGAKEPKKASEVAVVAIAVNLIFGVFLSAVLFLFGDTFMRWMGLPPELNDFAMQFTHIVGGFSFIGAVMMTIGSIIRSHGFTRDAMYVTIGMNILNVVGNYFMLFGPFDLPVLGVTGVSISTTVARTVGLVAIAILLYKRVNGDLPFRSLFNFPRYALASILRIGIPAAGENLSYNASQVLITFFISSLGTAALTTKVYTQNIMMFVFLFAIAVGQATQIMVGHYVGAGQKEDAYRACLRSLKLSIVVAIVMAAIFSLFRHQLMGLFTTDSSIIELGSKLILMTLIIEPGRTFNLVIIASLRAAGDAKFPVYMGILSMWGISAGLSYLLGIHYGMGLLGMWIAFAADEWFRGLFMLWRWRTRKWEQMSFVPSSSEKSHEKIEAAVTQA</sequence>
<protein>
    <submittedName>
        <fullName evidence="8">MATE family efflux transporter</fullName>
    </submittedName>
</protein>
<dbReference type="CDD" id="cd13134">
    <property type="entry name" value="MATE_like_8"/>
    <property type="match status" value="1"/>
</dbReference>
<evidence type="ECO:0000256" key="5">
    <source>
        <dbReference type="ARBA" id="ARBA00022989"/>
    </source>
</evidence>
<keyword evidence="9" id="KW-1185">Reference proteome</keyword>
<comment type="caution">
    <text evidence="8">The sequence shown here is derived from an EMBL/GenBank/DDBJ whole genome shotgun (WGS) entry which is preliminary data.</text>
</comment>
<evidence type="ECO:0000256" key="3">
    <source>
        <dbReference type="ARBA" id="ARBA00022475"/>
    </source>
</evidence>
<dbReference type="PANTHER" id="PTHR42925:SF1">
    <property type="entry name" value="VIRULENCE FACTOR MVIN"/>
    <property type="match status" value="1"/>
</dbReference>
<gene>
    <name evidence="8" type="ORF">JJB07_05140</name>
</gene>
<feature type="transmembrane region" description="Helical" evidence="7">
    <location>
        <begin position="319"/>
        <end position="336"/>
    </location>
</feature>
<feature type="transmembrane region" description="Helical" evidence="7">
    <location>
        <begin position="412"/>
        <end position="434"/>
    </location>
</feature>
<feature type="transmembrane region" description="Helical" evidence="7">
    <location>
        <begin position="90"/>
        <end position="112"/>
    </location>
</feature>
<dbReference type="Proteomes" id="UP000602284">
    <property type="component" value="Unassembled WGS sequence"/>
</dbReference>
<dbReference type="PANTHER" id="PTHR42925">
    <property type="entry name" value="MULTIDRUG AND TOXIN EFFLUX PROTEIN MATE FAMILY"/>
    <property type="match status" value="1"/>
</dbReference>
<keyword evidence="6 7" id="KW-0472">Membrane</keyword>
<evidence type="ECO:0000313" key="9">
    <source>
        <dbReference type="Proteomes" id="UP000602284"/>
    </source>
</evidence>
<keyword evidence="5 7" id="KW-1133">Transmembrane helix</keyword>
<dbReference type="EMBL" id="JAEQNB010000001">
    <property type="protein sequence ID" value="MBL0386032.1"/>
    <property type="molecule type" value="Genomic_DNA"/>
</dbReference>
<dbReference type="Pfam" id="PF01554">
    <property type="entry name" value="MatE"/>
    <property type="match status" value="2"/>
</dbReference>
<dbReference type="InterPro" id="IPR047135">
    <property type="entry name" value="YsiQ"/>
</dbReference>
<dbReference type="PIRSF" id="PIRSF006603">
    <property type="entry name" value="DinF"/>
    <property type="match status" value="1"/>
</dbReference>